<feature type="signal peptide" evidence="1">
    <location>
        <begin position="1"/>
        <end position="22"/>
    </location>
</feature>
<proteinExistence type="predicted"/>
<keyword evidence="1" id="KW-0732">Signal</keyword>
<evidence type="ECO:0000313" key="2">
    <source>
        <dbReference type="EMBL" id="KRL45469.1"/>
    </source>
</evidence>
<accession>A0A0R1QL15</accession>
<feature type="chain" id="PRO_5038980235" evidence="1">
    <location>
        <begin position="23"/>
        <end position="262"/>
    </location>
</feature>
<sequence length="262" mass="28422">MLSSLFISGLILAGVTTTTVNAEADIMQTTDTTENNQITNVIVFKDLTGKKMGSTTVTGKNVGDYVNLSSLGKNAPKSYDLAIDNLSLQANGSTQNVTVVPQGRSRFYGVVRINDQTESGHGAMYHPFAGQDSEEFGTYPVPGTSLGGLAYGSEWKIFEVASWGNNQIYYRVDPNDWISAKDATLISTTPIAASNSVQKSDRSVVTTKNQMAYLTRKDGSAVMNRDLGANTPWFTDKMALINGVKMYRVATDEWVKASDIIE</sequence>
<comment type="caution">
    <text evidence="2">The sequence shown here is derived from an EMBL/GenBank/DDBJ whole genome shotgun (WGS) entry which is preliminary data.</text>
</comment>
<name>A0A0R1QL15_9LACO</name>
<dbReference type="EMBL" id="AZEZ01000013">
    <property type="protein sequence ID" value="KRL45469.1"/>
    <property type="molecule type" value="Genomic_DNA"/>
</dbReference>
<reference evidence="2 3" key="1">
    <citation type="journal article" date="2015" name="Genome Announc.">
        <title>Expanding the biotechnology potential of lactobacilli through comparative genomics of 213 strains and associated genera.</title>
        <authorList>
            <person name="Sun Z."/>
            <person name="Harris H.M."/>
            <person name="McCann A."/>
            <person name="Guo C."/>
            <person name="Argimon S."/>
            <person name="Zhang W."/>
            <person name="Yang X."/>
            <person name="Jeffery I.B."/>
            <person name="Cooney J.C."/>
            <person name="Kagawa T.F."/>
            <person name="Liu W."/>
            <person name="Song Y."/>
            <person name="Salvetti E."/>
            <person name="Wrobel A."/>
            <person name="Rasinkangas P."/>
            <person name="Parkhill J."/>
            <person name="Rea M.C."/>
            <person name="O'Sullivan O."/>
            <person name="Ritari J."/>
            <person name="Douillard F.P."/>
            <person name="Paul Ross R."/>
            <person name="Yang R."/>
            <person name="Briner A.E."/>
            <person name="Felis G.E."/>
            <person name="de Vos W.M."/>
            <person name="Barrangou R."/>
            <person name="Klaenhammer T.R."/>
            <person name="Caufield P.W."/>
            <person name="Cui Y."/>
            <person name="Zhang H."/>
            <person name="O'Toole P.W."/>
        </authorList>
    </citation>
    <scope>NUCLEOTIDE SEQUENCE [LARGE SCALE GENOMIC DNA]</scope>
    <source>
        <strain evidence="2 3">DSM 14500</strain>
    </source>
</reference>
<gene>
    <name evidence="2" type="ORF">FD29_GL000390</name>
</gene>
<organism evidence="2 3">
    <name type="scientific">Companilactobacillus mindensis DSM 14500</name>
    <dbReference type="NCBI Taxonomy" id="1423770"/>
    <lineage>
        <taxon>Bacteria</taxon>
        <taxon>Bacillati</taxon>
        <taxon>Bacillota</taxon>
        <taxon>Bacilli</taxon>
        <taxon>Lactobacillales</taxon>
        <taxon>Lactobacillaceae</taxon>
        <taxon>Companilactobacillus</taxon>
    </lineage>
</organism>
<dbReference type="AlphaFoldDB" id="A0A0R1QL15"/>
<evidence type="ECO:0000256" key="1">
    <source>
        <dbReference type="SAM" id="SignalP"/>
    </source>
</evidence>
<protein>
    <submittedName>
        <fullName evidence="2">Uncharacterized protein</fullName>
    </submittedName>
</protein>
<dbReference type="Proteomes" id="UP000050872">
    <property type="component" value="Unassembled WGS sequence"/>
</dbReference>
<keyword evidence="3" id="KW-1185">Reference proteome</keyword>
<evidence type="ECO:0000313" key="3">
    <source>
        <dbReference type="Proteomes" id="UP000050872"/>
    </source>
</evidence>
<dbReference type="PATRIC" id="fig|1423770.3.peg.394"/>
<dbReference type="STRING" id="1423770.FD29_GL000390"/>